<organism evidence="1 2">
    <name type="scientific">Rattus norvegicus</name>
    <name type="common">Rat</name>
    <dbReference type="NCBI Taxonomy" id="10116"/>
    <lineage>
        <taxon>Eukaryota</taxon>
        <taxon>Metazoa</taxon>
        <taxon>Chordata</taxon>
        <taxon>Craniata</taxon>
        <taxon>Vertebrata</taxon>
        <taxon>Euteleostomi</taxon>
        <taxon>Mammalia</taxon>
        <taxon>Eutheria</taxon>
        <taxon>Euarchontoglires</taxon>
        <taxon>Glires</taxon>
        <taxon>Rodentia</taxon>
        <taxon>Myomorpha</taxon>
        <taxon>Muroidea</taxon>
        <taxon>Muridae</taxon>
        <taxon>Murinae</taxon>
        <taxon>Rattus</taxon>
    </lineage>
</organism>
<dbReference type="EMBL" id="CH473965">
    <property type="protein sequence ID" value="EDL99193.1"/>
    <property type="molecule type" value="Genomic_DNA"/>
</dbReference>
<accession>A6INL7</accession>
<protein>
    <submittedName>
        <fullName evidence="1">RCG22483, isoform CRA_b</fullName>
    </submittedName>
</protein>
<evidence type="ECO:0000313" key="2">
    <source>
        <dbReference type="Proteomes" id="UP000234681"/>
    </source>
</evidence>
<proteinExistence type="predicted"/>
<gene>
    <name evidence="1" type="ORF">rCG_22483</name>
</gene>
<sequence>MRLAFTKGSCDRAR</sequence>
<evidence type="ECO:0000313" key="1">
    <source>
        <dbReference type="EMBL" id="EDL99193.1"/>
    </source>
</evidence>
<name>A6INL7_RAT</name>
<dbReference type="Proteomes" id="UP000234681">
    <property type="component" value="Chromosome 9"/>
</dbReference>
<reference evidence="1 2" key="1">
    <citation type="submission" date="2005-09" db="EMBL/GenBank/DDBJ databases">
        <authorList>
            <person name="Mural R.J."/>
            <person name="Li P.W."/>
            <person name="Adams M.D."/>
            <person name="Amanatides P.G."/>
            <person name="Baden-Tillson H."/>
            <person name="Barnstead M."/>
            <person name="Chin S.H."/>
            <person name="Dew I."/>
            <person name="Evans C.A."/>
            <person name="Ferriera S."/>
            <person name="Flanigan M."/>
            <person name="Fosler C."/>
            <person name="Glodek A."/>
            <person name="Gu Z."/>
            <person name="Holt R.A."/>
            <person name="Jennings D."/>
            <person name="Kraft C.L."/>
            <person name="Lu F."/>
            <person name="Nguyen T."/>
            <person name="Nusskern D.R."/>
            <person name="Pfannkoch C.M."/>
            <person name="Sitter C."/>
            <person name="Sutton G.G."/>
            <person name="Venter J.C."/>
            <person name="Wang Z."/>
            <person name="Woodage T."/>
            <person name="Zheng X.H."/>
            <person name="Zhong F."/>
        </authorList>
    </citation>
    <scope>NUCLEOTIDE SEQUENCE [LARGE SCALE GENOMIC DNA]</scope>
    <source>
        <strain>BN</strain>
        <strain evidence="2">Sprague-Dawley</strain>
    </source>
</reference>